<feature type="compositionally biased region" description="Low complexity" evidence="1">
    <location>
        <begin position="12"/>
        <end position="25"/>
    </location>
</feature>
<dbReference type="EMBL" id="JAPUFD010000007">
    <property type="protein sequence ID" value="MDI1488615.1"/>
    <property type="molecule type" value="Genomic_DNA"/>
</dbReference>
<dbReference type="Proteomes" id="UP001161017">
    <property type="component" value="Unassembled WGS sequence"/>
</dbReference>
<gene>
    <name evidence="2" type="ORF">OHK93_007890</name>
</gene>
<proteinExistence type="predicted"/>
<sequence length="222" mass="25103">MDAYDPLRDYDTQPSWSPITPTSPTRKLEFPDQTAFDVHAFVDNGHAEEKLHASVGNALADEKPTTIDVSKLNTLDSSIEQIKSGIKAGPAEPDPELLHIWAEVRKALRNQLKEELRTELQNDTREELKEEVGRELQDELLKETQHRQSAGDIQGMVKLEEETQAQQLFDPFAPVLLGPIRPGFEDGDARAIAELNEAMKEVDERMARMDEERERGFEEAKG</sequence>
<protein>
    <submittedName>
        <fullName evidence="2">Uncharacterized protein</fullName>
    </submittedName>
</protein>
<reference evidence="2" key="1">
    <citation type="journal article" date="2023" name="Genome Biol. Evol.">
        <title>First Whole Genome Sequence and Flow Cytometry Genome Size Data for the Lichen-Forming Fungus Ramalina farinacea (Ascomycota).</title>
        <authorList>
            <person name="Llewellyn T."/>
            <person name="Mian S."/>
            <person name="Hill R."/>
            <person name="Leitch I.J."/>
            <person name="Gaya E."/>
        </authorList>
    </citation>
    <scope>NUCLEOTIDE SEQUENCE</scope>
    <source>
        <strain evidence="2">LIQ254RAFAR</strain>
    </source>
</reference>
<organism evidence="2 3">
    <name type="scientific">Ramalina farinacea</name>
    <dbReference type="NCBI Taxonomy" id="258253"/>
    <lineage>
        <taxon>Eukaryota</taxon>
        <taxon>Fungi</taxon>
        <taxon>Dikarya</taxon>
        <taxon>Ascomycota</taxon>
        <taxon>Pezizomycotina</taxon>
        <taxon>Lecanoromycetes</taxon>
        <taxon>OSLEUM clade</taxon>
        <taxon>Lecanoromycetidae</taxon>
        <taxon>Lecanorales</taxon>
        <taxon>Lecanorineae</taxon>
        <taxon>Ramalinaceae</taxon>
        <taxon>Ramalina</taxon>
    </lineage>
</organism>
<name>A0AA43QQM7_9LECA</name>
<evidence type="ECO:0000313" key="2">
    <source>
        <dbReference type="EMBL" id="MDI1488615.1"/>
    </source>
</evidence>
<feature type="region of interest" description="Disordered" evidence="1">
    <location>
        <begin position="1"/>
        <end position="28"/>
    </location>
</feature>
<evidence type="ECO:0000313" key="3">
    <source>
        <dbReference type="Proteomes" id="UP001161017"/>
    </source>
</evidence>
<feature type="compositionally biased region" description="Basic and acidic residues" evidence="1">
    <location>
        <begin position="1"/>
        <end position="11"/>
    </location>
</feature>
<comment type="caution">
    <text evidence="2">The sequence shown here is derived from an EMBL/GenBank/DDBJ whole genome shotgun (WGS) entry which is preliminary data.</text>
</comment>
<keyword evidence="3" id="KW-1185">Reference proteome</keyword>
<evidence type="ECO:0000256" key="1">
    <source>
        <dbReference type="SAM" id="MobiDB-lite"/>
    </source>
</evidence>
<accession>A0AA43QQM7</accession>
<dbReference type="AlphaFoldDB" id="A0AA43QQM7"/>